<keyword evidence="3" id="KW-1185">Reference proteome</keyword>
<comment type="caution">
    <text evidence="2">The sequence shown here is derived from an EMBL/GenBank/DDBJ whole genome shotgun (WGS) entry which is preliminary data.</text>
</comment>
<protein>
    <submittedName>
        <fullName evidence="2">Uncharacterized protein</fullName>
    </submittedName>
</protein>
<accession>A0AAW0QZJ2</accession>
<proteinExistence type="predicted"/>
<evidence type="ECO:0000313" key="2">
    <source>
        <dbReference type="EMBL" id="KAK8120421.1"/>
    </source>
</evidence>
<feature type="compositionally biased region" description="Polar residues" evidence="1">
    <location>
        <begin position="18"/>
        <end position="29"/>
    </location>
</feature>
<feature type="region of interest" description="Disordered" evidence="1">
    <location>
        <begin position="1"/>
        <end position="31"/>
    </location>
</feature>
<reference evidence="2 3" key="1">
    <citation type="submission" date="2023-01" db="EMBL/GenBank/DDBJ databases">
        <title>Analysis of 21 Apiospora genomes using comparative genomics revels a genus with tremendous synthesis potential of carbohydrate active enzymes and secondary metabolites.</title>
        <authorList>
            <person name="Sorensen T."/>
        </authorList>
    </citation>
    <scope>NUCLEOTIDE SEQUENCE [LARGE SCALE GENOMIC DNA]</scope>
    <source>
        <strain evidence="2 3">CBS 117206</strain>
    </source>
</reference>
<dbReference type="AlphaFoldDB" id="A0AAW0QZJ2"/>
<evidence type="ECO:0000313" key="3">
    <source>
        <dbReference type="Proteomes" id="UP001392437"/>
    </source>
</evidence>
<evidence type="ECO:0000256" key="1">
    <source>
        <dbReference type="SAM" id="MobiDB-lite"/>
    </source>
</evidence>
<gene>
    <name evidence="2" type="ORF">PG999_004541</name>
</gene>
<dbReference type="EMBL" id="JAQQWP010000004">
    <property type="protein sequence ID" value="KAK8120421.1"/>
    <property type="molecule type" value="Genomic_DNA"/>
</dbReference>
<dbReference type="Proteomes" id="UP001392437">
    <property type="component" value="Unassembled WGS sequence"/>
</dbReference>
<name>A0AAW0QZJ2_9PEZI</name>
<sequence length="206" mass="23204">MHKVPDKPLDLSADSWKHSLQQPLGSNGTDPRLDVLWDTHDQPYQQELFENGPQSNFGDDTHLLRFSDFNYHSDDNYGSSEDLHVKPSFVFASPTSAPYLFAPPCPPLGSIVPQVGISPNAQISPSPQFALQDTEQLTHAGEKRLSEHCISSNETIWVDDVVVNNSSKTDTEIKEEVFDMWVWSYCQQNPTASQEEVGNLFTVRQR</sequence>
<organism evidence="2 3">
    <name type="scientific">Apiospora kogelbergensis</name>
    <dbReference type="NCBI Taxonomy" id="1337665"/>
    <lineage>
        <taxon>Eukaryota</taxon>
        <taxon>Fungi</taxon>
        <taxon>Dikarya</taxon>
        <taxon>Ascomycota</taxon>
        <taxon>Pezizomycotina</taxon>
        <taxon>Sordariomycetes</taxon>
        <taxon>Xylariomycetidae</taxon>
        <taxon>Amphisphaeriales</taxon>
        <taxon>Apiosporaceae</taxon>
        <taxon>Apiospora</taxon>
    </lineage>
</organism>